<evidence type="ECO:0000256" key="18">
    <source>
        <dbReference type="ARBA" id="ARBA00041418"/>
    </source>
</evidence>
<evidence type="ECO:0000256" key="13">
    <source>
        <dbReference type="ARBA" id="ARBA00023316"/>
    </source>
</evidence>
<dbReference type="GO" id="GO:0051301">
    <property type="term" value="P:cell division"/>
    <property type="evidence" value="ECO:0007669"/>
    <property type="project" value="UniProtKB-KW"/>
</dbReference>
<evidence type="ECO:0000256" key="7">
    <source>
        <dbReference type="ARBA" id="ARBA00022692"/>
    </source>
</evidence>
<evidence type="ECO:0000256" key="5">
    <source>
        <dbReference type="ARBA" id="ARBA00022676"/>
    </source>
</evidence>
<sequence length="370" mass="41656">MNRSAYFLIVCISILFLLGLLMVFNTTSAEVLDHHDTFKLHLSLIKQMIYGFVGMAFAYYLCKMDYQTFYKTSYFLFWLFCIFLVLVFVPGIGLQKNGAQRWIGMRSLSFQPSEFMKILMPIYYLAFFTRLKRPLILKSFLLILATLAIPIVLILFEPDNGSAGIMLVTLVALFYLTKVRWVYWGLPLLLMSVVGCVFASKMKHVTDRIRVYLNPELDLLGKGHQPYQAKIAAGSGGLFGRGLGESMQKFSYLPEARSDYIAAIYAEELGFMGIMLLITLYMCIGYFGFKIAAHSSDKKGFYLASILTFIICFQAFLNLGVVSGLLPSKGTNLPFFSHGGSSLIANMMLLGVLLSVAKKSEKTRMVSLNE</sequence>
<gene>
    <name evidence="22" type="primary">ftsW</name>
    <name evidence="22" type="ORF">COB11_03870</name>
</gene>
<feature type="transmembrane region" description="Helical" evidence="21">
    <location>
        <begin position="135"/>
        <end position="155"/>
    </location>
</feature>
<feature type="transmembrane region" description="Helical" evidence="21">
    <location>
        <begin position="44"/>
        <end position="62"/>
    </location>
</feature>
<evidence type="ECO:0000256" key="11">
    <source>
        <dbReference type="ARBA" id="ARBA00023136"/>
    </source>
</evidence>
<feature type="transmembrane region" description="Helical" evidence="21">
    <location>
        <begin position="5"/>
        <end position="24"/>
    </location>
</feature>
<organism evidence="22 23">
    <name type="scientific">Aerophobetes bacterium</name>
    <dbReference type="NCBI Taxonomy" id="2030807"/>
    <lineage>
        <taxon>Bacteria</taxon>
        <taxon>Candidatus Aerophobota</taxon>
    </lineage>
</organism>
<keyword evidence="5" id="KW-0328">Glycosyltransferase</keyword>
<keyword evidence="6" id="KW-0808">Transferase</keyword>
<comment type="catalytic activity">
    <reaction evidence="20">
        <text>[GlcNAc-(1-&gt;4)-Mur2Ac(oyl-L-Ala-gamma-D-Glu-L-Lys-D-Ala-D-Ala)](n)-di-trans,octa-cis-undecaprenyl diphosphate + beta-D-GlcNAc-(1-&gt;4)-Mur2Ac(oyl-L-Ala-gamma-D-Glu-L-Lys-D-Ala-D-Ala)-di-trans,octa-cis-undecaprenyl diphosphate = [GlcNAc-(1-&gt;4)-Mur2Ac(oyl-L-Ala-gamma-D-Glu-L-Lys-D-Ala-D-Ala)](n+1)-di-trans,octa-cis-undecaprenyl diphosphate + di-trans,octa-cis-undecaprenyl diphosphate + H(+)</text>
        <dbReference type="Rhea" id="RHEA:23708"/>
        <dbReference type="Rhea" id="RHEA-COMP:9602"/>
        <dbReference type="Rhea" id="RHEA-COMP:9603"/>
        <dbReference type="ChEBI" id="CHEBI:15378"/>
        <dbReference type="ChEBI" id="CHEBI:58405"/>
        <dbReference type="ChEBI" id="CHEBI:60033"/>
        <dbReference type="ChEBI" id="CHEBI:78435"/>
        <dbReference type="EC" id="2.4.99.28"/>
    </reaction>
</comment>
<feature type="transmembrane region" description="Helical" evidence="21">
    <location>
        <begin position="74"/>
        <end position="92"/>
    </location>
</feature>
<evidence type="ECO:0000256" key="12">
    <source>
        <dbReference type="ARBA" id="ARBA00023306"/>
    </source>
</evidence>
<dbReference type="GO" id="GO:0032153">
    <property type="term" value="C:cell division site"/>
    <property type="evidence" value="ECO:0007669"/>
    <property type="project" value="TreeGrafter"/>
</dbReference>
<name>A0A2A4YHP9_UNCAE</name>
<dbReference type="GO" id="GO:0009252">
    <property type="term" value="P:peptidoglycan biosynthetic process"/>
    <property type="evidence" value="ECO:0007669"/>
    <property type="project" value="UniProtKB-KW"/>
</dbReference>
<feature type="transmembrane region" description="Helical" evidence="21">
    <location>
        <begin position="161"/>
        <end position="176"/>
    </location>
</feature>
<dbReference type="Proteomes" id="UP000217838">
    <property type="component" value="Unassembled WGS sequence"/>
</dbReference>
<dbReference type="GO" id="GO:0008955">
    <property type="term" value="F:peptidoglycan glycosyltransferase activity"/>
    <property type="evidence" value="ECO:0007669"/>
    <property type="project" value="UniProtKB-EC"/>
</dbReference>
<dbReference type="GO" id="GO:0005886">
    <property type="term" value="C:plasma membrane"/>
    <property type="evidence" value="ECO:0007669"/>
    <property type="project" value="UniProtKB-SubCell"/>
</dbReference>
<keyword evidence="12" id="KW-0131">Cell cycle</keyword>
<evidence type="ECO:0000256" key="10">
    <source>
        <dbReference type="ARBA" id="ARBA00022989"/>
    </source>
</evidence>
<keyword evidence="13" id="KW-0961">Cell wall biogenesis/degradation</keyword>
<dbReference type="Pfam" id="PF01098">
    <property type="entry name" value="FTSW_RODA_SPOVE"/>
    <property type="match status" value="1"/>
</dbReference>
<keyword evidence="11 21" id="KW-0472">Membrane</keyword>
<keyword evidence="3" id="KW-1003">Cell membrane</keyword>
<evidence type="ECO:0000256" key="1">
    <source>
        <dbReference type="ARBA" id="ARBA00004651"/>
    </source>
</evidence>
<comment type="subcellular location">
    <subcellularLocation>
        <location evidence="1">Cell membrane</location>
        <topology evidence="1">Multi-pass membrane protein</topology>
    </subcellularLocation>
</comment>
<dbReference type="GO" id="GO:0071555">
    <property type="term" value="P:cell wall organization"/>
    <property type="evidence" value="ECO:0007669"/>
    <property type="project" value="UniProtKB-KW"/>
</dbReference>
<evidence type="ECO:0000313" key="22">
    <source>
        <dbReference type="EMBL" id="PCI94402.1"/>
    </source>
</evidence>
<proteinExistence type="inferred from homology"/>
<protein>
    <recommendedName>
        <fullName evidence="17">Probable peptidoglycan glycosyltransferase FtsW</fullName>
        <ecNumber evidence="19">2.4.99.28</ecNumber>
    </recommendedName>
    <alternativeName>
        <fullName evidence="18">Cell division protein FtsW</fullName>
    </alternativeName>
    <alternativeName>
        <fullName evidence="15">Cell wall polymerase</fullName>
    </alternativeName>
    <alternativeName>
        <fullName evidence="14">Peptidoglycan polymerase</fullName>
    </alternativeName>
</protein>
<feature type="transmembrane region" description="Helical" evidence="21">
    <location>
        <begin position="181"/>
        <end position="200"/>
    </location>
</feature>
<comment type="caution">
    <text evidence="22">The sequence shown here is derived from an EMBL/GenBank/DDBJ whole genome shotgun (WGS) entry which is preliminary data.</text>
</comment>
<feature type="transmembrane region" description="Helical" evidence="21">
    <location>
        <begin position="301"/>
        <end position="323"/>
    </location>
</feature>
<feature type="transmembrane region" description="Helical" evidence="21">
    <location>
        <begin position="269"/>
        <end position="289"/>
    </location>
</feature>
<dbReference type="InterPro" id="IPR013437">
    <property type="entry name" value="FtsW"/>
</dbReference>
<evidence type="ECO:0000256" key="3">
    <source>
        <dbReference type="ARBA" id="ARBA00022475"/>
    </source>
</evidence>
<comment type="similarity">
    <text evidence="16">Belongs to the SEDS family. FtsW subfamily.</text>
</comment>
<dbReference type="GO" id="GO:0008360">
    <property type="term" value="P:regulation of cell shape"/>
    <property type="evidence" value="ECO:0007669"/>
    <property type="project" value="UniProtKB-KW"/>
</dbReference>
<evidence type="ECO:0000256" key="21">
    <source>
        <dbReference type="SAM" id="Phobius"/>
    </source>
</evidence>
<feature type="transmembrane region" description="Helical" evidence="21">
    <location>
        <begin position="335"/>
        <end position="357"/>
    </location>
</feature>
<dbReference type="AlphaFoldDB" id="A0A2A4YHP9"/>
<evidence type="ECO:0000256" key="20">
    <source>
        <dbReference type="ARBA" id="ARBA00049902"/>
    </source>
</evidence>
<keyword evidence="8" id="KW-0133">Cell shape</keyword>
<evidence type="ECO:0000256" key="6">
    <source>
        <dbReference type="ARBA" id="ARBA00022679"/>
    </source>
</evidence>
<evidence type="ECO:0000256" key="17">
    <source>
        <dbReference type="ARBA" id="ARBA00041185"/>
    </source>
</evidence>
<dbReference type="PANTHER" id="PTHR30474:SF2">
    <property type="entry name" value="PEPTIDOGLYCAN GLYCOSYLTRANSFERASE FTSW-RELATED"/>
    <property type="match status" value="1"/>
</dbReference>
<evidence type="ECO:0000256" key="16">
    <source>
        <dbReference type="ARBA" id="ARBA00038053"/>
    </source>
</evidence>
<evidence type="ECO:0000256" key="2">
    <source>
        <dbReference type="ARBA" id="ARBA00004752"/>
    </source>
</evidence>
<evidence type="ECO:0000256" key="19">
    <source>
        <dbReference type="ARBA" id="ARBA00044770"/>
    </source>
</evidence>
<keyword evidence="9" id="KW-0573">Peptidoglycan synthesis</keyword>
<evidence type="ECO:0000313" key="23">
    <source>
        <dbReference type="Proteomes" id="UP000217838"/>
    </source>
</evidence>
<reference evidence="23" key="1">
    <citation type="submission" date="2017-08" db="EMBL/GenBank/DDBJ databases">
        <title>A dynamic microbial community with high functional redundancy inhabits the cold, oxic subseafloor aquifer.</title>
        <authorList>
            <person name="Tully B.J."/>
            <person name="Wheat C.G."/>
            <person name="Glazer B.T."/>
            <person name="Huber J.A."/>
        </authorList>
    </citation>
    <scope>NUCLEOTIDE SEQUENCE [LARGE SCALE GENOMIC DNA]</scope>
</reference>
<dbReference type="InterPro" id="IPR001182">
    <property type="entry name" value="FtsW/RodA"/>
</dbReference>
<dbReference type="EMBL" id="NVUU01000039">
    <property type="protein sequence ID" value="PCI94402.1"/>
    <property type="molecule type" value="Genomic_DNA"/>
</dbReference>
<dbReference type="PANTHER" id="PTHR30474">
    <property type="entry name" value="CELL CYCLE PROTEIN"/>
    <property type="match status" value="1"/>
</dbReference>
<evidence type="ECO:0000256" key="15">
    <source>
        <dbReference type="ARBA" id="ARBA00033270"/>
    </source>
</evidence>
<comment type="pathway">
    <text evidence="2">Cell wall biogenesis; peptidoglycan biosynthesis.</text>
</comment>
<keyword evidence="7 21" id="KW-0812">Transmembrane</keyword>
<dbReference type="EC" id="2.4.99.28" evidence="19"/>
<keyword evidence="4" id="KW-0132">Cell division</keyword>
<evidence type="ECO:0000256" key="8">
    <source>
        <dbReference type="ARBA" id="ARBA00022960"/>
    </source>
</evidence>
<evidence type="ECO:0000256" key="4">
    <source>
        <dbReference type="ARBA" id="ARBA00022618"/>
    </source>
</evidence>
<accession>A0A2A4YHP9</accession>
<evidence type="ECO:0000256" key="9">
    <source>
        <dbReference type="ARBA" id="ARBA00022984"/>
    </source>
</evidence>
<feature type="transmembrane region" description="Helical" evidence="21">
    <location>
        <begin position="112"/>
        <end position="128"/>
    </location>
</feature>
<dbReference type="NCBIfam" id="TIGR02614">
    <property type="entry name" value="ftsW"/>
    <property type="match status" value="1"/>
</dbReference>
<evidence type="ECO:0000256" key="14">
    <source>
        <dbReference type="ARBA" id="ARBA00032370"/>
    </source>
</evidence>
<keyword evidence="10 21" id="KW-1133">Transmembrane helix</keyword>
<dbReference type="GO" id="GO:0015648">
    <property type="term" value="F:lipid-linked peptidoglycan transporter activity"/>
    <property type="evidence" value="ECO:0007669"/>
    <property type="project" value="TreeGrafter"/>
</dbReference>